<evidence type="ECO:0000256" key="4">
    <source>
        <dbReference type="SAM" id="MobiDB-lite"/>
    </source>
</evidence>
<dbReference type="Pfam" id="PF02682">
    <property type="entry name" value="CT_C_D"/>
    <property type="match status" value="1"/>
</dbReference>
<dbReference type="InterPro" id="IPR029000">
    <property type="entry name" value="Cyclophilin-like_dom_sf"/>
</dbReference>
<dbReference type="InterPro" id="IPR010016">
    <property type="entry name" value="PxpB"/>
</dbReference>
<dbReference type="SMART" id="SM00796">
    <property type="entry name" value="AHS1"/>
    <property type="match status" value="1"/>
</dbReference>
<dbReference type="EMBL" id="JBHTJS010000036">
    <property type="protein sequence ID" value="MFD1008573.1"/>
    <property type="molecule type" value="Genomic_DNA"/>
</dbReference>
<evidence type="ECO:0000256" key="2">
    <source>
        <dbReference type="ARBA" id="ARBA00022801"/>
    </source>
</evidence>
<dbReference type="GO" id="GO:0017168">
    <property type="term" value="F:5-oxoprolinase (ATP-hydrolyzing) activity"/>
    <property type="evidence" value="ECO:0007669"/>
    <property type="project" value="UniProtKB-EC"/>
</dbReference>
<dbReference type="RefSeq" id="WP_379558551.1">
    <property type="nucleotide sequence ID" value="NZ_JBHTJS010000036.1"/>
</dbReference>
<sequence length="253" mass="27864">MNKSVNNGLNNRVSNNQRPLPRLENAGMDAWLVRLFDTIDERNMGWITALVSACEQAFGKQLLDIVPSYTTVLVQFDALLLDHAQARRLLQQVLATLAPDSGDDNDSPIKELSVWYHASVGPDMARLEQHTGLETAKLIALHSDHIYRVFALGFAPGFAFMGTLPAQLELPRLERPRPRVPAGSVAIAGRQTAAYPHASPGGWNLLGRTNARLFDVQRSGLSLLQVGDRVRFVPVNKAEFARLGGDITPIREP</sequence>
<organism evidence="6 7">
    <name type="scientific">Oceanisphaera ostreae</name>
    <dbReference type="NCBI Taxonomy" id="914151"/>
    <lineage>
        <taxon>Bacteria</taxon>
        <taxon>Pseudomonadati</taxon>
        <taxon>Pseudomonadota</taxon>
        <taxon>Gammaproteobacteria</taxon>
        <taxon>Aeromonadales</taxon>
        <taxon>Aeromonadaceae</taxon>
        <taxon>Oceanisphaera</taxon>
    </lineage>
</organism>
<dbReference type="SUPFAM" id="SSF50891">
    <property type="entry name" value="Cyclophilin-like"/>
    <property type="match status" value="1"/>
</dbReference>
<feature type="domain" description="Carboxyltransferase" evidence="5">
    <location>
        <begin position="21"/>
        <end position="224"/>
    </location>
</feature>
<name>A0ABW3KJT9_9GAMM</name>
<reference evidence="7" key="1">
    <citation type="journal article" date="2019" name="Int. J. Syst. Evol. Microbiol.">
        <title>The Global Catalogue of Microorganisms (GCM) 10K type strain sequencing project: providing services to taxonomists for standard genome sequencing and annotation.</title>
        <authorList>
            <consortium name="The Broad Institute Genomics Platform"/>
            <consortium name="The Broad Institute Genome Sequencing Center for Infectious Disease"/>
            <person name="Wu L."/>
            <person name="Ma J."/>
        </authorList>
    </citation>
    <scope>NUCLEOTIDE SEQUENCE [LARGE SCALE GENOMIC DNA]</scope>
    <source>
        <strain evidence="7">CCUG 60525</strain>
    </source>
</reference>
<gene>
    <name evidence="6" type="primary">pxpB</name>
    <name evidence="6" type="ORF">ACFQ1C_10450</name>
</gene>
<dbReference type="PANTHER" id="PTHR34698:SF2">
    <property type="entry name" value="5-OXOPROLINASE SUBUNIT B"/>
    <property type="match status" value="1"/>
</dbReference>
<dbReference type="InterPro" id="IPR003833">
    <property type="entry name" value="CT_C_D"/>
</dbReference>
<feature type="region of interest" description="Disordered" evidence="4">
    <location>
        <begin position="1"/>
        <end position="21"/>
    </location>
</feature>
<dbReference type="NCBIfam" id="TIGR00370">
    <property type="entry name" value="5-oxoprolinase subunit PxpB"/>
    <property type="match status" value="1"/>
</dbReference>
<keyword evidence="3" id="KW-0067">ATP-binding</keyword>
<dbReference type="EC" id="3.5.2.9" evidence="6"/>
<accession>A0ABW3KJT9</accession>
<feature type="compositionally biased region" description="Low complexity" evidence="4">
    <location>
        <begin position="1"/>
        <end position="16"/>
    </location>
</feature>
<dbReference type="SUPFAM" id="SSF160467">
    <property type="entry name" value="PH0987 N-terminal domain-like"/>
    <property type="match status" value="1"/>
</dbReference>
<comment type="caution">
    <text evidence="6">The sequence shown here is derived from an EMBL/GenBank/DDBJ whole genome shotgun (WGS) entry which is preliminary data.</text>
</comment>
<evidence type="ECO:0000313" key="6">
    <source>
        <dbReference type="EMBL" id="MFD1008573.1"/>
    </source>
</evidence>
<keyword evidence="7" id="KW-1185">Reference proteome</keyword>
<dbReference type="PANTHER" id="PTHR34698">
    <property type="entry name" value="5-OXOPROLINASE SUBUNIT B"/>
    <property type="match status" value="1"/>
</dbReference>
<evidence type="ECO:0000313" key="7">
    <source>
        <dbReference type="Proteomes" id="UP001597048"/>
    </source>
</evidence>
<dbReference type="Gene3D" id="2.40.100.10">
    <property type="entry name" value="Cyclophilin-like"/>
    <property type="match status" value="1"/>
</dbReference>
<dbReference type="Gene3D" id="3.30.1360.40">
    <property type="match status" value="1"/>
</dbReference>
<protein>
    <submittedName>
        <fullName evidence="6">5-oxoprolinase subunit PxpB</fullName>
        <ecNumber evidence="6">3.5.2.9</ecNumber>
    </submittedName>
</protein>
<evidence type="ECO:0000256" key="3">
    <source>
        <dbReference type="ARBA" id="ARBA00022840"/>
    </source>
</evidence>
<evidence type="ECO:0000256" key="1">
    <source>
        <dbReference type="ARBA" id="ARBA00022741"/>
    </source>
</evidence>
<proteinExistence type="predicted"/>
<keyword evidence="2 6" id="KW-0378">Hydrolase</keyword>
<dbReference type="Proteomes" id="UP001597048">
    <property type="component" value="Unassembled WGS sequence"/>
</dbReference>
<evidence type="ECO:0000259" key="5">
    <source>
        <dbReference type="SMART" id="SM00796"/>
    </source>
</evidence>
<keyword evidence="1" id="KW-0547">Nucleotide-binding</keyword>